<reference evidence="3 4" key="1">
    <citation type="submission" date="2012-06" db="EMBL/GenBank/DDBJ databases">
        <title>Complete sequence of chromosome of Mycobacterium chubuense NBB4.</title>
        <authorList>
            <consortium name="US DOE Joint Genome Institute"/>
            <person name="Lucas S."/>
            <person name="Han J."/>
            <person name="Lapidus A."/>
            <person name="Cheng J.-F."/>
            <person name="Goodwin L."/>
            <person name="Pitluck S."/>
            <person name="Peters L."/>
            <person name="Mikhailova N."/>
            <person name="Teshima H."/>
            <person name="Detter J.C."/>
            <person name="Han C."/>
            <person name="Tapia R."/>
            <person name="Land M."/>
            <person name="Hauser L."/>
            <person name="Kyrpides N."/>
            <person name="Ivanova N."/>
            <person name="Pagani I."/>
            <person name="Mattes T."/>
            <person name="Holmes A."/>
            <person name="Rutledge P."/>
            <person name="Paulsen I."/>
            <person name="Coleman N."/>
            <person name="Woyke T."/>
        </authorList>
    </citation>
    <scope>NUCLEOTIDE SEQUENCE [LARGE SCALE GENOMIC DNA]</scope>
    <source>
        <strain evidence="3 4">NBB4</strain>
    </source>
</reference>
<feature type="compositionally biased region" description="Polar residues" evidence="1">
    <location>
        <begin position="308"/>
        <end position="319"/>
    </location>
</feature>
<evidence type="ECO:0000313" key="3">
    <source>
        <dbReference type="EMBL" id="AFM19956.1"/>
    </source>
</evidence>
<accession>I4BRP9</accession>
<dbReference type="PATRIC" id="fig|710421.3.peg.5257"/>
<organism evidence="3 4">
    <name type="scientific">Mycolicibacterium chubuense (strain NBB4)</name>
    <name type="common">Mycobacterium chubuense</name>
    <dbReference type="NCBI Taxonomy" id="710421"/>
    <lineage>
        <taxon>Bacteria</taxon>
        <taxon>Bacillati</taxon>
        <taxon>Actinomycetota</taxon>
        <taxon>Actinomycetes</taxon>
        <taxon>Mycobacteriales</taxon>
        <taxon>Mycobacteriaceae</taxon>
        <taxon>Mycolicibacterium</taxon>
    </lineage>
</organism>
<keyword evidence="2" id="KW-0812">Transmembrane</keyword>
<protein>
    <submittedName>
        <fullName evidence="3">Uncharacterized protein</fullName>
    </submittedName>
</protein>
<dbReference type="Proteomes" id="UP000006057">
    <property type="component" value="Chromosome"/>
</dbReference>
<keyword evidence="2" id="KW-0472">Membrane</keyword>
<sequence length="333" mass="35958">MRRSRSCARSGAGSGRLRSRSVADRRLCFCLAVRRSRLRLPMSGSVARGSDIDGRRVPPGCARGTPGCEATASIPVGVIIPPQIDMSQNRGVSMSYRRFNATMPCPRGLAYATVATVAGVVVGEMAAVLIFAGSIDRRLDEQARATGALVVARCEFNATPQYPQTHITGVPGTGPEQRTADAFLADAQQRLDTVESERNDSAETELDSAAWRSLRRPPSGYPRYRWSQGCGIAGVAGGELHQPAAQSLRGGDVRGNRRTGHAGWIPGRDIAIDARRGHPSVAVEAPKRMWRNVTRGDRRGRERPSPDWTPSSGTHSQTRPCCCADGCDRRLMP</sequence>
<dbReference type="AlphaFoldDB" id="I4BRP9"/>
<evidence type="ECO:0000313" key="4">
    <source>
        <dbReference type="Proteomes" id="UP000006057"/>
    </source>
</evidence>
<dbReference type="HOGENOM" id="CLU_833719_0_0_11"/>
<dbReference type="KEGG" id="mcb:Mycch_5271"/>
<feature type="region of interest" description="Disordered" evidence="1">
    <location>
        <begin position="291"/>
        <end position="319"/>
    </location>
</feature>
<dbReference type="eggNOG" id="ENOG5031DP1">
    <property type="taxonomic scope" value="Bacteria"/>
</dbReference>
<gene>
    <name evidence="3" type="ordered locus">Mycch_5271</name>
</gene>
<evidence type="ECO:0000256" key="1">
    <source>
        <dbReference type="SAM" id="MobiDB-lite"/>
    </source>
</evidence>
<keyword evidence="4" id="KW-1185">Reference proteome</keyword>
<dbReference type="STRING" id="710421.Mycch_5271"/>
<feature type="compositionally biased region" description="Basic and acidic residues" evidence="1">
    <location>
        <begin position="294"/>
        <end position="305"/>
    </location>
</feature>
<dbReference type="EMBL" id="CP003053">
    <property type="protein sequence ID" value="AFM19956.1"/>
    <property type="molecule type" value="Genomic_DNA"/>
</dbReference>
<evidence type="ECO:0000256" key="2">
    <source>
        <dbReference type="SAM" id="Phobius"/>
    </source>
</evidence>
<keyword evidence="2" id="KW-1133">Transmembrane helix</keyword>
<proteinExistence type="predicted"/>
<name>I4BRP9_MYCCN</name>
<feature type="transmembrane region" description="Helical" evidence="2">
    <location>
        <begin position="108"/>
        <end position="132"/>
    </location>
</feature>